<organism evidence="1 2">
    <name type="scientific">Yersinia rochesterensis</name>
    <dbReference type="NCBI Taxonomy" id="1604335"/>
    <lineage>
        <taxon>Bacteria</taxon>
        <taxon>Pseudomonadati</taxon>
        <taxon>Pseudomonadota</taxon>
        <taxon>Gammaproteobacteria</taxon>
        <taxon>Enterobacterales</taxon>
        <taxon>Yersiniaceae</taxon>
        <taxon>Yersinia</taxon>
    </lineage>
</organism>
<accession>A0ABM5SPI3</accession>
<dbReference type="RefSeq" id="WP_143707657.1">
    <property type="nucleotide sequence ID" value="NZ_CP008955.1"/>
</dbReference>
<evidence type="ECO:0000313" key="1">
    <source>
        <dbReference type="EMBL" id="AJJ36393.1"/>
    </source>
</evidence>
<name>A0ABM5SPI3_9GAMM</name>
<evidence type="ECO:0000313" key="2">
    <source>
        <dbReference type="Proteomes" id="UP000031883"/>
    </source>
</evidence>
<dbReference type="GeneID" id="45573286"/>
<dbReference type="Proteomes" id="UP000031883">
    <property type="component" value="Chromosome"/>
</dbReference>
<sequence>MQLKIEDNSGRVIKCIRGDETILNLLNVRQLARFLKINESTLNWRLKNGYSLFQAITEPVSK</sequence>
<dbReference type="EMBL" id="CP009997">
    <property type="protein sequence ID" value="AJJ36393.1"/>
    <property type="molecule type" value="Genomic_DNA"/>
</dbReference>
<keyword evidence="2" id="KW-1185">Reference proteome</keyword>
<proteinExistence type="predicted"/>
<gene>
    <name evidence="1" type="ORF">CH54_506</name>
</gene>
<protein>
    <submittedName>
        <fullName evidence="1">Uncharacterized protein</fullName>
    </submittedName>
</protein>
<reference evidence="1 2" key="1">
    <citation type="journal article" date="2015" name="Genome Announc.">
        <title>Thirty-Two Complete Genome Assemblies of Nine Yersinia Species, Including Y. pestis, Y. pseudotuberculosis, and Y. enterocolitica.</title>
        <authorList>
            <person name="Johnson S.L."/>
            <person name="Daligault H.E."/>
            <person name="Davenport K.W."/>
            <person name="Jaissle J."/>
            <person name="Frey K.G."/>
            <person name="Ladner J.T."/>
            <person name="Broomall S.M."/>
            <person name="Bishop-Lilly K.A."/>
            <person name="Bruce D.C."/>
            <person name="Coyne S.R."/>
            <person name="Gibbons H.S."/>
            <person name="Lo C.C."/>
            <person name="Munk A.C."/>
            <person name="Rosenzweig C.N."/>
            <person name="Koroleva G.I."/>
            <person name="Palacios G.F."/>
            <person name="Redden C.L."/>
            <person name="Xu Y."/>
            <person name="Minogue T.D."/>
            <person name="Chain P.S."/>
        </authorList>
    </citation>
    <scope>NUCLEOTIDE SEQUENCE [LARGE SCALE GENOMIC DNA]</scope>
    <source>
        <strain evidence="1 2">Y231</strain>
    </source>
</reference>